<feature type="non-terminal residue" evidence="1">
    <location>
        <position position="1"/>
    </location>
</feature>
<accession>A0A0F9J837</accession>
<reference evidence="1" key="1">
    <citation type="journal article" date="2015" name="Nature">
        <title>Complex archaea that bridge the gap between prokaryotes and eukaryotes.</title>
        <authorList>
            <person name="Spang A."/>
            <person name="Saw J.H."/>
            <person name="Jorgensen S.L."/>
            <person name="Zaremba-Niedzwiedzka K."/>
            <person name="Martijn J."/>
            <person name="Lind A.E."/>
            <person name="van Eijk R."/>
            <person name="Schleper C."/>
            <person name="Guy L."/>
            <person name="Ettema T.J."/>
        </authorList>
    </citation>
    <scope>NUCLEOTIDE SEQUENCE</scope>
</reference>
<protein>
    <submittedName>
        <fullName evidence="1">Uncharacterized protein</fullName>
    </submittedName>
</protein>
<evidence type="ECO:0000313" key="1">
    <source>
        <dbReference type="EMBL" id="KKL95267.1"/>
    </source>
</evidence>
<dbReference type="EMBL" id="LAZR01018720">
    <property type="protein sequence ID" value="KKL95267.1"/>
    <property type="molecule type" value="Genomic_DNA"/>
</dbReference>
<sequence>KKFSHYEKAPDEVVQRIIAEAKEAK</sequence>
<organism evidence="1">
    <name type="scientific">marine sediment metagenome</name>
    <dbReference type="NCBI Taxonomy" id="412755"/>
    <lineage>
        <taxon>unclassified sequences</taxon>
        <taxon>metagenomes</taxon>
        <taxon>ecological metagenomes</taxon>
    </lineage>
</organism>
<dbReference type="AlphaFoldDB" id="A0A0F9J837"/>
<gene>
    <name evidence="1" type="ORF">LCGC14_1856370</name>
</gene>
<proteinExistence type="predicted"/>
<name>A0A0F9J837_9ZZZZ</name>
<comment type="caution">
    <text evidence="1">The sequence shown here is derived from an EMBL/GenBank/DDBJ whole genome shotgun (WGS) entry which is preliminary data.</text>
</comment>